<comment type="caution">
    <text evidence="2">The sequence shown here is derived from an EMBL/GenBank/DDBJ whole genome shotgun (WGS) entry which is preliminary data.</text>
</comment>
<accession>A0A5B7EJC5</accession>
<name>A0A5B7EJC5_PORTR</name>
<reference evidence="2 3" key="1">
    <citation type="submission" date="2019-05" db="EMBL/GenBank/DDBJ databases">
        <title>Another draft genome of Portunus trituberculatus and its Hox gene families provides insights of decapod evolution.</title>
        <authorList>
            <person name="Jeong J.-H."/>
            <person name="Song I."/>
            <person name="Kim S."/>
            <person name="Choi T."/>
            <person name="Kim D."/>
            <person name="Ryu S."/>
            <person name="Kim W."/>
        </authorList>
    </citation>
    <scope>NUCLEOTIDE SEQUENCE [LARGE SCALE GENOMIC DNA]</scope>
    <source>
        <tissue evidence="2">Muscle</tissue>
    </source>
</reference>
<evidence type="ECO:0000256" key="1">
    <source>
        <dbReference type="SAM" id="MobiDB-lite"/>
    </source>
</evidence>
<protein>
    <submittedName>
        <fullName evidence="2">Uncharacterized protein</fullName>
    </submittedName>
</protein>
<keyword evidence="3" id="KW-1185">Reference proteome</keyword>
<dbReference type="AlphaFoldDB" id="A0A5B7EJC5"/>
<evidence type="ECO:0000313" key="3">
    <source>
        <dbReference type="Proteomes" id="UP000324222"/>
    </source>
</evidence>
<evidence type="ECO:0000313" key="2">
    <source>
        <dbReference type="EMBL" id="MPC33153.1"/>
    </source>
</evidence>
<feature type="region of interest" description="Disordered" evidence="1">
    <location>
        <begin position="1"/>
        <end position="23"/>
    </location>
</feature>
<gene>
    <name evidence="2" type="ORF">E2C01_026496</name>
</gene>
<sequence length="70" mass="7544">MERESGGRRDRDSIPKDRGEESCVTGVDKAISREVANRIRSDGLPRIVDYVTGCGATDASAPHNRGAELS</sequence>
<feature type="compositionally biased region" description="Basic and acidic residues" evidence="1">
    <location>
        <begin position="1"/>
        <end position="21"/>
    </location>
</feature>
<dbReference type="EMBL" id="VSRR010002770">
    <property type="protein sequence ID" value="MPC33153.1"/>
    <property type="molecule type" value="Genomic_DNA"/>
</dbReference>
<dbReference type="Proteomes" id="UP000324222">
    <property type="component" value="Unassembled WGS sequence"/>
</dbReference>
<proteinExistence type="predicted"/>
<organism evidence="2 3">
    <name type="scientific">Portunus trituberculatus</name>
    <name type="common">Swimming crab</name>
    <name type="synonym">Neptunus trituberculatus</name>
    <dbReference type="NCBI Taxonomy" id="210409"/>
    <lineage>
        <taxon>Eukaryota</taxon>
        <taxon>Metazoa</taxon>
        <taxon>Ecdysozoa</taxon>
        <taxon>Arthropoda</taxon>
        <taxon>Crustacea</taxon>
        <taxon>Multicrustacea</taxon>
        <taxon>Malacostraca</taxon>
        <taxon>Eumalacostraca</taxon>
        <taxon>Eucarida</taxon>
        <taxon>Decapoda</taxon>
        <taxon>Pleocyemata</taxon>
        <taxon>Brachyura</taxon>
        <taxon>Eubrachyura</taxon>
        <taxon>Portunoidea</taxon>
        <taxon>Portunidae</taxon>
        <taxon>Portuninae</taxon>
        <taxon>Portunus</taxon>
    </lineage>
</organism>